<gene>
    <name evidence="2" type="ORF">Sangu_0201000</name>
</gene>
<comment type="caution">
    <text evidence="2">The sequence shown here is derived from an EMBL/GenBank/DDBJ whole genome shotgun (WGS) entry which is preliminary data.</text>
</comment>
<feature type="region of interest" description="Disordered" evidence="1">
    <location>
        <begin position="1"/>
        <end position="25"/>
    </location>
</feature>
<dbReference type="AlphaFoldDB" id="A0AAW2RMN1"/>
<dbReference type="EMBL" id="JACGWK010000001">
    <property type="protein sequence ID" value="KAL0381367.1"/>
    <property type="molecule type" value="Genomic_DNA"/>
</dbReference>
<organism evidence="2">
    <name type="scientific">Sesamum angustifolium</name>
    <dbReference type="NCBI Taxonomy" id="2727405"/>
    <lineage>
        <taxon>Eukaryota</taxon>
        <taxon>Viridiplantae</taxon>
        <taxon>Streptophyta</taxon>
        <taxon>Embryophyta</taxon>
        <taxon>Tracheophyta</taxon>
        <taxon>Spermatophyta</taxon>
        <taxon>Magnoliopsida</taxon>
        <taxon>eudicotyledons</taxon>
        <taxon>Gunneridae</taxon>
        <taxon>Pentapetalae</taxon>
        <taxon>asterids</taxon>
        <taxon>lamiids</taxon>
        <taxon>Lamiales</taxon>
        <taxon>Pedaliaceae</taxon>
        <taxon>Sesamum</taxon>
    </lineage>
</organism>
<sequence length="62" mass="6535">MASSDNGGDSGSFEGNTFFPAAAGSTIPTPKQVVRELNDNDLAFDSMTILVAIYPQLGEQLQ</sequence>
<evidence type="ECO:0000256" key="1">
    <source>
        <dbReference type="SAM" id="MobiDB-lite"/>
    </source>
</evidence>
<proteinExistence type="predicted"/>
<accession>A0AAW2RMN1</accession>
<reference evidence="2" key="2">
    <citation type="journal article" date="2024" name="Plant">
        <title>Genomic evolution and insights into agronomic trait innovations of Sesamum species.</title>
        <authorList>
            <person name="Miao H."/>
            <person name="Wang L."/>
            <person name="Qu L."/>
            <person name="Liu H."/>
            <person name="Sun Y."/>
            <person name="Le M."/>
            <person name="Wang Q."/>
            <person name="Wei S."/>
            <person name="Zheng Y."/>
            <person name="Lin W."/>
            <person name="Duan Y."/>
            <person name="Cao H."/>
            <person name="Xiong S."/>
            <person name="Wang X."/>
            <person name="Wei L."/>
            <person name="Li C."/>
            <person name="Ma Q."/>
            <person name="Ju M."/>
            <person name="Zhao R."/>
            <person name="Li G."/>
            <person name="Mu C."/>
            <person name="Tian Q."/>
            <person name="Mei H."/>
            <person name="Zhang T."/>
            <person name="Gao T."/>
            <person name="Zhang H."/>
        </authorList>
    </citation>
    <scope>NUCLEOTIDE SEQUENCE</scope>
    <source>
        <strain evidence="2">G01</strain>
    </source>
</reference>
<evidence type="ECO:0000313" key="2">
    <source>
        <dbReference type="EMBL" id="KAL0381367.1"/>
    </source>
</evidence>
<reference evidence="2" key="1">
    <citation type="submission" date="2020-06" db="EMBL/GenBank/DDBJ databases">
        <authorList>
            <person name="Li T."/>
            <person name="Hu X."/>
            <person name="Zhang T."/>
            <person name="Song X."/>
            <person name="Zhang H."/>
            <person name="Dai N."/>
            <person name="Sheng W."/>
            <person name="Hou X."/>
            <person name="Wei L."/>
        </authorList>
    </citation>
    <scope>NUCLEOTIDE SEQUENCE</scope>
    <source>
        <strain evidence="2">G01</strain>
        <tissue evidence="2">Leaf</tissue>
    </source>
</reference>
<protein>
    <submittedName>
        <fullName evidence="2">Uncharacterized protein</fullName>
    </submittedName>
</protein>
<name>A0AAW2RMN1_9LAMI</name>